<dbReference type="EMBL" id="CP001686">
    <property type="protein sequence ID" value="ACV06135.1"/>
    <property type="molecule type" value="Genomic_DNA"/>
</dbReference>
<protein>
    <submittedName>
        <fullName evidence="1">Uncharacterized protein</fullName>
    </submittedName>
</protein>
<organism evidence="1 2">
    <name type="scientific">Kytococcus sedentarius (strain ATCC 14392 / DSM 20547 / JCM 11482 / CCUG 33030 / NBRC 15357 / NCTC 11040 / CCM 314 / 541)</name>
    <name type="common">Micrococcus sedentarius</name>
    <dbReference type="NCBI Taxonomy" id="478801"/>
    <lineage>
        <taxon>Bacteria</taxon>
        <taxon>Bacillati</taxon>
        <taxon>Actinomycetota</taxon>
        <taxon>Actinomycetes</taxon>
        <taxon>Micrococcales</taxon>
        <taxon>Kytococcaceae</taxon>
        <taxon>Kytococcus</taxon>
    </lineage>
</organism>
<proteinExistence type="predicted"/>
<dbReference type="KEGG" id="kse:Ksed_10950"/>
<sequence length="31" mass="3321">MRLVGLHAGGDLPRCAMVRVVGRHQFATSGK</sequence>
<gene>
    <name evidence="1" type="ordered locus">Ksed_10950</name>
</gene>
<reference evidence="1 2" key="1">
    <citation type="journal article" date="2009" name="Stand. Genomic Sci.">
        <title>Complete genome sequence of Kytococcus sedentarius type strain (541).</title>
        <authorList>
            <person name="Sims D."/>
            <person name="Brettin T."/>
            <person name="Detter J.C."/>
            <person name="Han C."/>
            <person name="Lapidus A."/>
            <person name="Copeland A."/>
            <person name="Glavina Del Rio T."/>
            <person name="Nolan M."/>
            <person name="Chen F."/>
            <person name="Lucas S."/>
            <person name="Tice H."/>
            <person name="Cheng J.F."/>
            <person name="Bruce D."/>
            <person name="Goodwin L."/>
            <person name="Pitluck S."/>
            <person name="Ovchinnikova G."/>
            <person name="Pati A."/>
            <person name="Ivanova N."/>
            <person name="Mavrommatis K."/>
            <person name="Chen A."/>
            <person name="Palaniappan K."/>
            <person name="D'haeseleer P."/>
            <person name="Chain P."/>
            <person name="Bristow J."/>
            <person name="Eisen J.A."/>
            <person name="Markowitz V."/>
            <person name="Hugenholtz P."/>
            <person name="Schneider S."/>
            <person name="Goker M."/>
            <person name="Pukall R."/>
            <person name="Kyrpides N.C."/>
            <person name="Klenk H.P."/>
        </authorList>
    </citation>
    <scope>NUCLEOTIDE SEQUENCE [LARGE SCALE GENOMIC DNA]</scope>
    <source>
        <strain evidence="2">ATCC 14392 / DSM 20547 / JCM 11482 / CCUG 33030 / NBRC 15357 / NCTC 11040 / CCM 314 / 541</strain>
    </source>
</reference>
<evidence type="ECO:0000313" key="2">
    <source>
        <dbReference type="Proteomes" id="UP000006666"/>
    </source>
</evidence>
<dbReference type="AlphaFoldDB" id="C7NGM7"/>
<dbReference type="HOGENOM" id="CLU_3397057_0_0_11"/>
<keyword evidence="2" id="KW-1185">Reference proteome</keyword>
<name>C7NGM7_KYTSD</name>
<dbReference type="Proteomes" id="UP000006666">
    <property type="component" value="Chromosome"/>
</dbReference>
<dbReference type="STRING" id="478801.Ksed_10950"/>
<accession>C7NGM7</accession>
<evidence type="ECO:0000313" key="1">
    <source>
        <dbReference type="EMBL" id="ACV06135.1"/>
    </source>
</evidence>